<sequence>MKSTFSRFFGGGSKEPEVKSEVEVIENSLASEEVIESISMASEEVVKIPIDKIIPNRYQPRTVFDDEKIEELARTIHTHGVIQPIVIRPMSDNSDKYEIIAGERRYRAMKSLQWTEVPAIVRQLNDRETASIALIENLQREELSAIEEALAYQQLLGLHSLTQEALAQRLGKGQSTVANKLRLLKLPQFVQDAILNREISERHARALIAIKDEQLQMQLIAATKEYDWNVRQLEEQIKKLLNPEEPEVKKRKPTRKAISKDVRIALNTIKQSLTMVTKSGIDVKTEEEDTDDYYQITVKIPKRK</sequence>
<dbReference type="InterPro" id="IPR003115">
    <property type="entry name" value="ParB_N"/>
</dbReference>
<dbReference type="CDD" id="cd16393">
    <property type="entry name" value="SPO0J_N"/>
    <property type="match status" value="1"/>
</dbReference>
<dbReference type="HAMAP" id="MF_02015">
    <property type="entry name" value="ParB_Noc"/>
    <property type="match status" value="1"/>
</dbReference>
<organism evidence="9 10">
    <name type="scientific">Solibacillus faecavium</name>
    <dbReference type="NCBI Taxonomy" id="2762221"/>
    <lineage>
        <taxon>Bacteria</taxon>
        <taxon>Bacillati</taxon>
        <taxon>Bacillota</taxon>
        <taxon>Bacilli</taxon>
        <taxon>Bacillales</taxon>
        <taxon>Caryophanaceae</taxon>
        <taxon>Solibacillus</taxon>
    </lineage>
</organism>
<dbReference type="NCBIfam" id="TIGR00180">
    <property type="entry name" value="parB_part"/>
    <property type="match status" value="1"/>
</dbReference>
<evidence type="ECO:0000256" key="2">
    <source>
        <dbReference type="ARBA" id="ARBA00022490"/>
    </source>
</evidence>
<dbReference type="EMBL" id="JACSPZ010000008">
    <property type="protein sequence ID" value="MBD8037972.1"/>
    <property type="molecule type" value="Genomic_DNA"/>
</dbReference>
<comment type="caution">
    <text evidence="9">The sequence shown here is derived from an EMBL/GenBank/DDBJ whole genome shotgun (WGS) entry which is preliminary data.</text>
</comment>
<dbReference type="PANTHER" id="PTHR33375">
    <property type="entry name" value="CHROMOSOME-PARTITIONING PROTEIN PARB-RELATED"/>
    <property type="match status" value="1"/>
</dbReference>
<dbReference type="InterPro" id="IPR050336">
    <property type="entry name" value="Chromosome_partition/occlusion"/>
</dbReference>
<accession>A0ABR8Y181</accession>
<feature type="domain" description="ParB-like N-terminal" evidence="8">
    <location>
        <begin position="46"/>
        <end position="138"/>
    </location>
</feature>
<keyword evidence="5 7" id="KW-0717">Septation</keyword>
<dbReference type="Pfam" id="PF17762">
    <property type="entry name" value="HTH_ParB"/>
    <property type="match status" value="1"/>
</dbReference>
<evidence type="ECO:0000256" key="5">
    <source>
        <dbReference type="ARBA" id="ARBA00023210"/>
    </source>
</evidence>
<evidence type="ECO:0000256" key="7">
    <source>
        <dbReference type="HAMAP-Rule" id="MF_02015"/>
    </source>
</evidence>
<evidence type="ECO:0000256" key="1">
    <source>
        <dbReference type="ARBA" id="ARBA00006295"/>
    </source>
</evidence>
<dbReference type="Gene3D" id="1.10.10.2830">
    <property type="match status" value="1"/>
</dbReference>
<evidence type="ECO:0000313" key="10">
    <source>
        <dbReference type="Proteomes" id="UP000619101"/>
    </source>
</evidence>
<dbReference type="Gene3D" id="3.90.1530.30">
    <property type="match status" value="1"/>
</dbReference>
<feature type="DNA-binding region" description="H-T-H motif" evidence="7">
    <location>
        <begin position="164"/>
        <end position="183"/>
    </location>
</feature>
<comment type="similarity">
    <text evidence="1 7">Belongs to the ParB family.</text>
</comment>
<evidence type="ECO:0000313" key="9">
    <source>
        <dbReference type="EMBL" id="MBD8037972.1"/>
    </source>
</evidence>
<reference evidence="9 10" key="1">
    <citation type="submission" date="2020-08" db="EMBL/GenBank/DDBJ databases">
        <title>A Genomic Blueprint of the Chicken Gut Microbiome.</title>
        <authorList>
            <person name="Gilroy R."/>
            <person name="Ravi A."/>
            <person name="Getino M."/>
            <person name="Pursley I."/>
            <person name="Horton D.L."/>
            <person name="Alikhan N.-F."/>
            <person name="Baker D."/>
            <person name="Gharbi K."/>
            <person name="Hall N."/>
            <person name="Watson M."/>
            <person name="Adriaenssens E.M."/>
            <person name="Foster-Nyarko E."/>
            <person name="Jarju S."/>
            <person name="Secka A."/>
            <person name="Antonio M."/>
            <person name="Oren A."/>
            <person name="Chaudhuri R."/>
            <person name="La Ragione R.M."/>
            <person name="Hildebrand F."/>
            <person name="Pallen M.J."/>
        </authorList>
    </citation>
    <scope>NUCLEOTIDE SEQUENCE [LARGE SCALE GENOMIC DNA]</scope>
    <source>
        <strain evidence="9 10">A46</strain>
    </source>
</reference>
<dbReference type="InterPro" id="IPR004437">
    <property type="entry name" value="ParB/RepB/Spo0J"/>
</dbReference>
<dbReference type="SMART" id="SM00470">
    <property type="entry name" value="ParB"/>
    <property type="match status" value="1"/>
</dbReference>
<dbReference type="Proteomes" id="UP000619101">
    <property type="component" value="Unassembled WGS sequence"/>
</dbReference>
<comment type="function">
    <text evidence="7">Effects nucleoid occlusion by binding relatively nonspecifically to DNA and preventing the assembly of the division machinery in the vicinity of the nucleoid, especially under conditions that disturb the cell cycle. It helps to coordinate cell division and chromosome segregation by preventing the formation of the Z ring through the nucleoid, which would cause chromosome breakage.</text>
</comment>
<evidence type="ECO:0000259" key="8">
    <source>
        <dbReference type="SMART" id="SM00470"/>
    </source>
</evidence>
<keyword evidence="2 7" id="KW-0963">Cytoplasm</keyword>
<dbReference type="InterPro" id="IPR036086">
    <property type="entry name" value="ParB/Sulfiredoxin_sf"/>
</dbReference>
<dbReference type="PANTHER" id="PTHR33375:SF8">
    <property type="entry name" value="NUCLEOID OCCLUSION PROTEIN"/>
    <property type="match status" value="1"/>
</dbReference>
<comment type="subcellular location">
    <subcellularLocation>
        <location evidence="7">Cytoplasm</location>
        <location evidence="7">Nucleoid</location>
    </subcellularLocation>
</comment>
<dbReference type="SUPFAM" id="SSF110849">
    <property type="entry name" value="ParB/Sulfiredoxin"/>
    <property type="match status" value="1"/>
</dbReference>
<name>A0ABR8Y181_9BACL</name>
<gene>
    <name evidence="7 9" type="primary">noc</name>
    <name evidence="9" type="ORF">H9635_14565</name>
</gene>
<keyword evidence="10" id="KW-1185">Reference proteome</keyword>
<dbReference type="InterPro" id="IPR041468">
    <property type="entry name" value="HTH_ParB/Spo0J"/>
</dbReference>
<dbReference type="Pfam" id="PF02195">
    <property type="entry name" value="ParB_N"/>
    <property type="match status" value="1"/>
</dbReference>
<proteinExistence type="inferred from homology"/>
<evidence type="ECO:0000256" key="4">
    <source>
        <dbReference type="ARBA" id="ARBA00023125"/>
    </source>
</evidence>
<keyword evidence="3 7" id="KW-0132">Cell division</keyword>
<evidence type="ECO:0000256" key="6">
    <source>
        <dbReference type="ARBA" id="ARBA00023306"/>
    </source>
</evidence>
<dbReference type="RefSeq" id="WP_191701053.1">
    <property type="nucleotide sequence ID" value="NZ_JACSPZ010000008.1"/>
</dbReference>
<evidence type="ECO:0000256" key="3">
    <source>
        <dbReference type="ARBA" id="ARBA00022618"/>
    </source>
</evidence>
<keyword evidence="4 7" id="KW-0238">DNA-binding</keyword>
<protein>
    <recommendedName>
        <fullName evidence="7">Nucleoid occlusion protein</fullName>
        <shortName evidence="7">Noc</shortName>
    </recommendedName>
</protein>
<dbReference type="InterPro" id="IPR023705">
    <property type="entry name" value="Nucleoid_occlusion_protein"/>
</dbReference>
<dbReference type="NCBIfam" id="TIGR04285">
    <property type="entry name" value="nucleoid_noc"/>
    <property type="match status" value="1"/>
</dbReference>
<keyword evidence="6 7" id="KW-0131">Cell cycle</keyword>